<keyword evidence="3" id="KW-1185">Reference proteome</keyword>
<sequence>MGRTVSDATPSQGADGHEQMGTSQTWSWEPEEACAPDNRSSPTHGESEQLGELLPASHFTRRSHMALMGRDVGGRLSYNRDFVRDSTQSDRSCKGSANCLARVSRA</sequence>
<feature type="compositionally biased region" description="Polar residues" evidence="1">
    <location>
        <begin position="1"/>
        <end position="12"/>
    </location>
</feature>
<dbReference type="AlphaFoldDB" id="A0A6A0A4M0"/>
<organism evidence="2 3">
    <name type="scientific">Haematococcus lacustris</name>
    <name type="common">Green alga</name>
    <name type="synonym">Haematococcus pluvialis</name>
    <dbReference type="NCBI Taxonomy" id="44745"/>
    <lineage>
        <taxon>Eukaryota</taxon>
        <taxon>Viridiplantae</taxon>
        <taxon>Chlorophyta</taxon>
        <taxon>core chlorophytes</taxon>
        <taxon>Chlorophyceae</taxon>
        <taxon>CS clade</taxon>
        <taxon>Chlamydomonadales</taxon>
        <taxon>Haematococcaceae</taxon>
        <taxon>Haematococcus</taxon>
    </lineage>
</organism>
<gene>
    <name evidence="2" type="ORF">HaLaN_23945</name>
</gene>
<proteinExistence type="predicted"/>
<dbReference type="EMBL" id="BLLF01002950">
    <property type="protein sequence ID" value="GFH25902.1"/>
    <property type="molecule type" value="Genomic_DNA"/>
</dbReference>
<evidence type="ECO:0000313" key="2">
    <source>
        <dbReference type="EMBL" id="GFH25902.1"/>
    </source>
</evidence>
<evidence type="ECO:0000256" key="1">
    <source>
        <dbReference type="SAM" id="MobiDB-lite"/>
    </source>
</evidence>
<comment type="caution">
    <text evidence="2">The sequence shown here is derived from an EMBL/GenBank/DDBJ whole genome shotgun (WGS) entry which is preliminary data.</text>
</comment>
<dbReference type="Proteomes" id="UP000485058">
    <property type="component" value="Unassembled WGS sequence"/>
</dbReference>
<feature type="non-terminal residue" evidence="2">
    <location>
        <position position="106"/>
    </location>
</feature>
<name>A0A6A0A4M0_HAELA</name>
<reference evidence="2 3" key="1">
    <citation type="submission" date="2020-02" db="EMBL/GenBank/DDBJ databases">
        <title>Draft genome sequence of Haematococcus lacustris strain NIES-144.</title>
        <authorList>
            <person name="Morimoto D."/>
            <person name="Nakagawa S."/>
            <person name="Yoshida T."/>
            <person name="Sawayama S."/>
        </authorList>
    </citation>
    <scope>NUCLEOTIDE SEQUENCE [LARGE SCALE GENOMIC DNA]</scope>
    <source>
        <strain evidence="2 3">NIES-144</strain>
    </source>
</reference>
<accession>A0A6A0A4M0</accession>
<protein>
    <submittedName>
        <fullName evidence="2">Uncharacterized protein</fullName>
    </submittedName>
</protein>
<feature type="region of interest" description="Disordered" evidence="1">
    <location>
        <begin position="1"/>
        <end position="57"/>
    </location>
</feature>
<evidence type="ECO:0000313" key="3">
    <source>
        <dbReference type="Proteomes" id="UP000485058"/>
    </source>
</evidence>